<dbReference type="Proteomes" id="UP001057402">
    <property type="component" value="Chromosome 7"/>
</dbReference>
<organism evidence="1 2">
    <name type="scientific">Melastoma candidum</name>
    <dbReference type="NCBI Taxonomy" id="119954"/>
    <lineage>
        <taxon>Eukaryota</taxon>
        <taxon>Viridiplantae</taxon>
        <taxon>Streptophyta</taxon>
        <taxon>Embryophyta</taxon>
        <taxon>Tracheophyta</taxon>
        <taxon>Spermatophyta</taxon>
        <taxon>Magnoliopsida</taxon>
        <taxon>eudicotyledons</taxon>
        <taxon>Gunneridae</taxon>
        <taxon>Pentapetalae</taxon>
        <taxon>rosids</taxon>
        <taxon>malvids</taxon>
        <taxon>Myrtales</taxon>
        <taxon>Melastomataceae</taxon>
        <taxon>Melastomatoideae</taxon>
        <taxon>Melastomateae</taxon>
        <taxon>Melastoma</taxon>
    </lineage>
</organism>
<protein>
    <submittedName>
        <fullName evidence="1">Uncharacterized protein</fullName>
    </submittedName>
</protein>
<keyword evidence="2" id="KW-1185">Reference proteome</keyword>
<evidence type="ECO:0000313" key="1">
    <source>
        <dbReference type="EMBL" id="KAI4343162.1"/>
    </source>
</evidence>
<comment type="caution">
    <text evidence="1">The sequence shown here is derived from an EMBL/GenBank/DDBJ whole genome shotgun (WGS) entry which is preliminary data.</text>
</comment>
<accession>A0ACB9P3K8</accession>
<sequence length="107" mass="12694">MVGRLVLELLLQRTKIYLPLPHKSHGFQGWITNKKQKRKGQKMQSLHKIYSRARILQTQFLPQTLINHVTEETLLKKQKKKKLTYHACSKSVEREKRRRGFRSGSNN</sequence>
<gene>
    <name evidence="1" type="ORF">MLD38_027698</name>
</gene>
<name>A0ACB9P3K8_9MYRT</name>
<evidence type="ECO:0000313" key="2">
    <source>
        <dbReference type="Proteomes" id="UP001057402"/>
    </source>
</evidence>
<reference evidence="2" key="1">
    <citation type="journal article" date="2023" name="Front. Plant Sci.">
        <title>Chromosomal-level genome assembly of Melastoma candidum provides insights into trichome evolution.</title>
        <authorList>
            <person name="Zhong Y."/>
            <person name="Wu W."/>
            <person name="Sun C."/>
            <person name="Zou P."/>
            <person name="Liu Y."/>
            <person name="Dai S."/>
            <person name="Zhou R."/>
        </authorList>
    </citation>
    <scope>NUCLEOTIDE SEQUENCE [LARGE SCALE GENOMIC DNA]</scope>
</reference>
<proteinExistence type="predicted"/>
<dbReference type="EMBL" id="CM042886">
    <property type="protein sequence ID" value="KAI4343162.1"/>
    <property type="molecule type" value="Genomic_DNA"/>
</dbReference>